<keyword evidence="3" id="KW-0813">Transport</keyword>
<dbReference type="STRING" id="404380.Gbem_0587"/>
<evidence type="ECO:0000313" key="14">
    <source>
        <dbReference type="Proteomes" id="UP000008825"/>
    </source>
</evidence>
<gene>
    <name evidence="13" type="primary">gspL</name>
    <name evidence="13" type="ordered locus">Gbem_0587</name>
</gene>
<dbReference type="EMBL" id="CP001124">
    <property type="protein sequence ID" value="ACH37615.1"/>
    <property type="molecule type" value="Genomic_DNA"/>
</dbReference>
<keyword evidence="5" id="KW-0997">Cell inner membrane</keyword>
<dbReference type="OrthoDB" id="5392419at2"/>
<dbReference type="Pfam" id="PF12693">
    <property type="entry name" value="GspL_C"/>
    <property type="match status" value="1"/>
</dbReference>
<dbReference type="GO" id="GO:0015627">
    <property type="term" value="C:type II protein secretion system complex"/>
    <property type="evidence" value="ECO:0007669"/>
    <property type="project" value="InterPro"/>
</dbReference>
<accession>B5ECI7</accession>
<evidence type="ECO:0000256" key="3">
    <source>
        <dbReference type="ARBA" id="ARBA00022448"/>
    </source>
</evidence>
<keyword evidence="7" id="KW-0653">Protein transport</keyword>
<evidence type="ECO:0000256" key="5">
    <source>
        <dbReference type="ARBA" id="ARBA00022519"/>
    </source>
</evidence>
<evidence type="ECO:0000256" key="7">
    <source>
        <dbReference type="ARBA" id="ARBA00022927"/>
    </source>
</evidence>
<feature type="region of interest" description="Disordered" evidence="10">
    <location>
        <begin position="404"/>
        <end position="428"/>
    </location>
</feature>
<evidence type="ECO:0000313" key="13">
    <source>
        <dbReference type="EMBL" id="ACH37615.1"/>
    </source>
</evidence>
<evidence type="ECO:0000256" key="10">
    <source>
        <dbReference type="SAM" id="MobiDB-lite"/>
    </source>
</evidence>
<feature type="domain" description="GspL periplasmic" evidence="12">
    <location>
        <begin position="273"/>
        <end position="411"/>
    </location>
</feature>
<keyword evidence="9 11" id="KW-0472">Membrane</keyword>
<keyword evidence="8 11" id="KW-1133">Transmembrane helix</keyword>
<dbReference type="RefSeq" id="WP_012529022.1">
    <property type="nucleotide sequence ID" value="NC_011146.1"/>
</dbReference>
<dbReference type="GO" id="GO:0009276">
    <property type="term" value="C:Gram-negative-bacterium-type cell wall"/>
    <property type="evidence" value="ECO:0007669"/>
    <property type="project" value="InterPro"/>
</dbReference>
<dbReference type="GO" id="GO:0015628">
    <property type="term" value="P:protein secretion by the type II secretion system"/>
    <property type="evidence" value="ECO:0007669"/>
    <property type="project" value="InterPro"/>
</dbReference>
<evidence type="ECO:0000256" key="6">
    <source>
        <dbReference type="ARBA" id="ARBA00022692"/>
    </source>
</evidence>
<dbReference type="KEGG" id="gbm:Gbem_0587"/>
<dbReference type="InterPro" id="IPR007812">
    <property type="entry name" value="T2SS_protein-GspL"/>
</dbReference>
<keyword evidence="6 11" id="KW-0812">Transmembrane</keyword>
<evidence type="ECO:0000259" key="12">
    <source>
        <dbReference type="Pfam" id="PF12693"/>
    </source>
</evidence>
<dbReference type="NCBIfam" id="TIGR01709">
    <property type="entry name" value="typeII_sec_gspL"/>
    <property type="match status" value="1"/>
</dbReference>
<sequence>MDMLIVQLKRTELVLASFKARKGGVNFLSAERHALSGEEGELSRILKTSNMAAGEHRVILAVPPSQLFMRELELPITDRSKVRDLLPLELKGETALDTEDLVFDALPLAEGKVLAIWGHAGELSGMIETLKDAGLEPEMVTASLFHWNRLAPEHGTVAVSDGDAFAAYKDGAAIFFRALPANCGESEIARTVAAVEMGRNVKVDKVISHAADTQGGGGLSAVPGLFEAFGDDNHAAHDLAGAYAVAVAAADGSAINLRRGALAYTAGSEKLYQRLRLTMMLAAALVLLIIAESGVRYYLVRKDLASLDRSITAIYKEIFPTRKKAVDEVSEIRSEIKRLEGAKTSSNVLQLLKDVALAKGDDVGGIYEAEVTGTEVRLKGDAKSFQAANDFKTRTAPLLNQAEVSETKSRPDGSVTFTLSGTMKGVTR</sequence>
<proteinExistence type="inferred from homology"/>
<reference evidence="13 14" key="1">
    <citation type="submission" date="2008-07" db="EMBL/GenBank/DDBJ databases">
        <title>Complete sequence of Geobacter bemidjiensis BEM.</title>
        <authorList>
            <consortium name="US DOE Joint Genome Institute"/>
            <person name="Lucas S."/>
            <person name="Copeland A."/>
            <person name="Lapidus A."/>
            <person name="Glavina del Rio T."/>
            <person name="Dalin E."/>
            <person name="Tice H."/>
            <person name="Bruce D."/>
            <person name="Goodwin L."/>
            <person name="Pitluck S."/>
            <person name="Kiss H."/>
            <person name="Brettin T."/>
            <person name="Detter J.C."/>
            <person name="Han C."/>
            <person name="Kuske C.R."/>
            <person name="Schmutz J."/>
            <person name="Larimer F."/>
            <person name="Land M."/>
            <person name="Hauser L."/>
            <person name="Kyrpides N."/>
            <person name="Lykidis A."/>
            <person name="Lovley D."/>
            <person name="Richardson P."/>
        </authorList>
    </citation>
    <scope>NUCLEOTIDE SEQUENCE [LARGE SCALE GENOMIC DNA]</scope>
    <source>
        <strain evidence="14">ATCC BAA-1014 / DSM 16622 / JCM 12645 / Bem</strain>
    </source>
</reference>
<evidence type="ECO:0000256" key="11">
    <source>
        <dbReference type="SAM" id="Phobius"/>
    </source>
</evidence>
<evidence type="ECO:0000256" key="1">
    <source>
        <dbReference type="ARBA" id="ARBA00004533"/>
    </source>
</evidence>
<keyword evidence="4" id="KW-1003">Cell membrane</keyword>
<evidence type="ECO:0000256" key="8">
    <source>
        <dbReference type="ARBA" id="ARBA00022989"/>
    </source>
</evidence>
<name>B5ECI7_CITBB</name>
<dbReference type="Gene3D" id="3.30.420.380">
    <property type="match status" value="1"/>
</dbReference>
<comment type="similarity">
    <text evidence="2">Belongs to the GSP L family.</text>
</comment>
<protein>
    <submittedName>
        <fullName evidence="13">Type II secretion system protein GspL, putative</fullName>
    </submittedName>
</protein>
<dbReference type="GO" id="GO:0005886">
    <property type="term" value="C:plasma membrane"/>
    <property type="evidence" value="ECO:0007669"/>
    <property type="project" value="UniProtKB-SubCell"/>
</dbReference>
<dbReference type="Proteomes" id="UP000008825">
    <property type="component" value="Chromosome"/>
</dbReference>
<evidence type="ECO:0000256" key="9">
    <source>
        <dbReference type="ARBA" id="ARBA00023136"/>
    </source>
</evidence>
<keyword evidence="14" id="KW-1185">Reference proteome</keyword>
<comment type="subcellular location">
    <subcellularLocation>
        <location evidence="1">Cell inner membrane</location>
    </subcellularLocation>
</comment>
<dbReference type="AlphaFoldDB" id="B5ECI7"/>
<dbReference type="HOGENOM" id="CLU_622225_0_0_7"/>
<reference evidence="13 14" key="2">
    <citation type="journal article" date="2010" name="BMC Genomics">
        <title>The genome of Geobacter bemidjiensis, exemplar for the subsurface clade of Geobacter species that predominate in Fe(III)-reducing subsurface environments.</title>
        <authorList>
            <person name="Aklujkar M."/>
            <person name="Young N.D."/>
            <person name="Holmes D."/>
            <person name="Chavan M."/>
            <person name="Risso C."/>
            <person name="Kiss H.E."/>
            <person name="Han C.S."/>
            <person name="Land M.L."/>
            <person name="Lovley D.R."/>
        </authorList>
    </citation>
    <scope>NUCLEOTIDE SEQUENCE [LARGE SCALE GENOMIC DNA]</scope>
    <source>
        <strain evidence="14">ATCC BAA-1014 / DSM 16622 / JCM 12645 / Bem</strain>
    </source>
</reference>
<dbReference type="InterPro" id="IPR043129">
    <property type="entry name" value="ATPase_NBD"/>
</dbReference>
<organism evidence="13 14">
    <name type="scientific">Citrifermentans bemidjiense (strain ATCC BAA-1014 / DSM 16622 / JCM 12645 / Bem)</name>
    <name type="common">Geobacter bemidjiensis</name>
    <dbReference type="NCBI Taxonomy" id="404380"/>
    <lineage>
        <taxon>Bacteria</taxon>
        <taxon>Pseudomonadati</taxon>
        <taxon>Thermodesulfobacteriota</taxon>
        <taxon>Desulfuromonadia</taxon>
        <taxon>Geobacterales</taxon>
        <taxon>Geobacteraceae</taxon>
        <taxon>Citrifermentans</taxon>
    </lineage>
</organism>
<evidence type="ECO:0000256" key="4">
    <source>
        <dbReference type="ARBA" id="ARBA00022475"/>
    </source>
</evidence>
<feature type="transmembrane region" description="Helical" evidence="11">
    <location>
        <begin position="277"/>
        <end position="299"/>
    </location>
</feature>
<dbReference type="InterPro" id="IPR025691">
    <property type="entry name" value="GspL_pp_dom"/>
</dbReference>
<dbReference type="SUPFAM" id="SSF53067">
    <property type="entry name" value="Actin-like ATPase domain"/>
    <property type="match status" value="1"/>
</dbReference>
<evidence type="ECO:0000256" key="2">
    <source>
        <dbReference type="ARBA" id="ARBA00005318"/>
    </source>
</evidence>